<organism evidence="1 2">
    <name type="scientific">Buttiauxella noackiae ATCC 51607</name>
    <dbReference type="NCBI Taxonomy" id="1354255"/>
    <lineage>
        <taxon>Bacteria</taxon>
        <taxon>Pseudomonadati</taxon>
        <taxon>Pseudomonadota</taxon>
        <taxon>Gammaproteobacteria</taxon>
        <taxon>Enterobacterales</taxon>
        <taxon>Enterobacteriaceae</taxon>
        <taxon>Buttiauxella</taxon>
    </lineage>
</organism>
<proteinExistence type="predicted"/>
<sequence length="134" mass="15118">MIINKKVAVFFLVFVPFLSVAKSIDKYSDSYSKCAYDIKNHPVATDCISAELLKQEYMINEIILKNKDITSPEDGEIIDLKSFVDSQKKSVNDKCSLWRKTGGQNGILLENQCVLDETISIKNFLNNFISSIEG</sequence>
<dbReference type="RefSeq" id="WP_064554683.1">
    <property type="nucleotide sequence ID" value="NZ_LXEO01000020.1"/>
</dbReference>
<dbReference type="Proteomes" id="UP000078286">
    <property type="component" value="Unassembled WGS sequence"/>
</dbReference>
<comment type="caution">
    <text evidence="1">The sequence shown here is derived from an EMBL/GenBank/DDBJ whole genome shotgun (WGS) entry which is preliminary data.</text>
</comment>
<dbReference type="InterPro" id="IPR049347">
    <property type="entry name" value="TsiV3"/>
</dbReference>
<dbReference type="Pfam" id="PF20889">
    <property type="entry name" value="TsiV3"/>
    <property type="match status" value="1"/>
</dbReference>
<evidence type="ECO:0000313" key="2">
    <source>
        <dbReference type="Proteomes" id="UP000078286"/>
    </source>
</evidence>
<evidence type="ECO:0008006" key="3">
    <source>
        <dbReference type="Google" id="ProtNLM"/>
    </source>
</evidence>
<dbReference type="EMBL" id="LXEO01000020">
    <property type="protein sequence ID" value="OAT18071.1"/>
    <property type="molecule type" value="Genomic_DNA"/>
</dbReference>
<gene>
    <name evidence="1" type="ORF">M979_1900</name>
</gene>
<dbReference type="AlphaFoldDB" id="A0A1B7HR00"/>
<name>A0A1B7HR00_9ENTR</name>
<keyword evidence="2" id="KW-1185">Reference proteome</keyword>
<accession>A0A1B7HR00</accession>
<dbReference type="InterPro" id="IPR049348">
    <property type="entry name" value="TsiV3_sf"/>
</dbReference>
<dbReference type="PATRIC" id="fig|1354255.3.peg.1961"/>
<dbReference type="Gene3D" id="1.10.8.1160">
    <property type="match status" value="1"/>
</dbReference>
<evidence type="ECO:0000313" key="1">
    <source>
        <dbReference type="EMBL" id="OAT18071.1"/>
    </source>
</evidence>
<reference evidence="1 2" key="1">
    <citation type="submission" date="2016-04" db="EMBL/GenBank/DDBJ databases">
        <title>ATOL: Assembling a taxonomically balanced genome-scale reconstruction of the evolutionary history of the Enterobacteriaceae.</title>
        <authorList>
            <person name="Plunkett G.III."/>
            <person name="Neeno-Eckwall E.C."/>
            <person name="Glasner J.D."/>
            <person name="Perna N.T."/>
        </authorList>
    </citation>
    <scope>NUCLEOTIDE SEQUENCE [LARGE SCALE GENOMIC DNA]</scope>
    <source>
        <strain evidence="1 2">ATCC 51607</strain>
    </source>
</reference>
<protein>
    <recommendedName>
        <fullName evidence="3">Lysozyme inhibitor LprI N-terminal domain-containing protein</fullName>
    </recommendedName>
</protein>